<dbReference type="RefSeq" id="WP_271188618.1">
    <property type="nucleotide sequence ID" value="NZ_BSFJ01000005.1"/>
</dbReference>
<dbReference type="InterPro" id="IPR016181">
    <property type="entry name" value="Acyl_CoA_acyltransferase"/>
</dbReference>
<reference evidence="2" key="1">
    <citation type="journal article" date="2014" name="Int. J. Syst. Evol. Microbiol.">
        <title>Complete genome sequence of Corynebacterium casei LMG S-19264T (=DSM 44701T), isolated from a smear-ripened cheese.</title>
        <authorList>
            <consortium name="US DOE Joint Genome Institute (JGI-PGF)"/>
            <person name="Walter F."/>
            <person name="Albersmeier A."/>
            <person name="Kalinowski J."/>
            <person name="Ruckert C."/>
        </authorList>
    </citation>
    <scope>NUCLEOTIDE SEQUENCE</scope>
    <source>
        <strain evidence="2">VKM B-2484</strain>
    </source>
</reference>
<dbReference type="SUPFAM" id="SSF55729">
    <property type="entry name" value="Acyl-CoA N-acyltransferases (Nat)"/>
    <property type="match status" value="1"/>
</dbReference>
<keyword evidence="3" id="KW-1185">Reference proteome</keyword>
<organism evidence="2 3">
    <name type="scientific">Ancylobacter dichloromethanicus</name>
    <dbReference type="NCBI Taxonomy" id="518825"/>
    <lineage>
        <taxon>Bacteria</taxon>
        <taxon>Pseudomonadati</taxon>
        <taxon>Pseudomonadota</taxon>
        <taxon>Alphaproteobacteria</taxon>
        <taxon>Hyphomicrobiales</taxon>
        <taxon>Xanthobacteraceae</taxon>
        <taxon>Ancylobacter</taxon>
    </lineage>
</organism>
<dbReference type="PROSITE" id="PS51186">
    <property type="entry name" value="GNAT"/>
    <property type="match status" value="1"/>
</dbReference>
<gene>
    <name evidence="2" type="ORF">GCM10017643_14840</name>
</gene>
<protein>
    <recommendedName>
        <fullName evidence="1">N-acetyltransferase domain-containing protein</fullName>
    </recommendedName>
</protein>
<evidence type="ECO:0000313" key="2">
    <source>
        <dbReference type="EMBL" id="GLK71369.1"/>
    </source>
</evidence>
<evidence type="ECO:0000259" key="1">
    <source>
        <dbReference type="PROSITE" id="PS51186"/>
    </source>
</evidence>
<dbReference type="InterPro" id="IPR000182">
    <property type="entry name" value="GNAT_dom"/>
</dbReference>
<name>A0A9W6J8K5_9HYPH</name>
<dbReference type="EMBL" id="BSFJ01000005">
    <property type="protein sequence ID" value="GLK71369.1"/>
    <property type="molecule type" value="Genomic_DNA"/>
</dbReference>
<proteinExistence type="predicted"/>
<dbReference type="Proteomes" id="UP001143370">
    <property type="component" value="Unassembled WGS sequence"/>
</dbReference>
<sequence>MFLAQQFRCQTAHYAGAYADAAFLIVERDGAPVGRLYLDRGPREHRIVDISLLPEMRNRGYGGALLDQVCAEADARGRITSLHVAESNPAQRLYRRKGFRAAGESGPYRLMIREPETVGRRGAR</sequence>
<comment type="caution">
    <text evidence="2">The sequence shown here is derived from an EMBL/GenBank/DDBJ whole genome shotgun (WGS) entry which is preliminary data.</text>
</comment>
<evidence type="ECO:0000313" key="3">
    <source>
        <dbReference type="Proteomes" id="UP001143370"/>
    </source>
</evidence>
<dbReference type="Pfam" id="PF13508">
    <property type="entry name" value="Acetyltransf_7"/>
    <property type="match status" value="1"/>
</dbReference>
<dbReference type="AlphaFoldDB" id="A0A9W6J8K5"/>
<dbReference type="GO" id="GO:0016747">
    <property type="term" value="F:acyltransferase activity, transferring groups other than amino-acyl groups"/>
    <property type="evidence" value="ECO:0007669"/>
    <property type="project" value="InterPro"/>
</dbReference>
<feature type="domain" description="N-acetyltransferase" evidence="1">
    <location>
        <begin position="1"/>
        <end position="116"/>
    </location>
</feature>
<reference evidence="2" key="2">
    <citation type="submission" date="2023-01" db="EMBL/GenBank/DDBJ databases">
        <authorList>
            <person name="Sun Q."/>
            <person name="Evtushenko L."/>
        </authorList>
    </citation>
    <scope>NUCLEOTIDE SEQUENCE</scope>
    <source>
        <strain evidence="2">VKM B-2484</strain>
    </source>
</reference>
<dbReference type="Gene3D" id="3.40.630.30">
    <property type="match status" value="1"/>
</dbReference>
<accession>A0A9W6J8K5</accession>
<dbReference type="CDD" id="cd04301">
    <property type="entry name" value="NAT_SF"/>
    <property type="match status" value="1"/>
</dbReference>